<dbReference type="Gene3D" id="2.70.9.10">
    <property type="entry name" value="Adenovirus Type 2 Hexon, domain 4"/>
    <property type="match status" value="1"/>
</dbReference>
<protein>
    <recommendedName>
        <fullName evidence="1">Major capsid protein C-terminal domain-containing protein</fullName>
    </recommendedName>
</protein>
<evidence type="ECO:0000259" key="1">
    <source>
        <dbReference type="Pfam" id="PF04451"/>
    </source>
</evidence>
<proteinExistence type="predicted"/>
<name>A0A6C0I135_9ZZZZ</name>
<dbReference type="InterPro" id="IPR007542">
    <property type="entry name" value="MCP_C"/>
</dbReference>
<organism evidence="2">
    <name type="scientific">viral metagenome</name>
    <dbReference type="NCBI Taxonomy" id="1070528"/>
    <lineage>
        <taxon>unclassified sequences</taxon>
        <taxon>metagenomes</taxon>
        <taxon>organismal metagenomes</taxon>
    </lineage>
</organism>
<reference evidence="2" key="1">
    <citation type="journal article" date="2020" name="Nature">
        <title>Giant virus diversity and host interactions through global metagenomics.</title>
        <authorList>
            <person name="Schulz F."/>
            <person name="Roux S."/>
            <person name="Paez-Espino D."/>
            <person name="Jungbluth S."/>
            <person name="Walsh D.A."/>
            <person name="Denef V.J."/>
            <person name="McMahon K.D."/>
            <person name="Konstantinidis K.T."/>
            <person name="Eloe-Fadrosh E.A."/>
            <person name="Kyrpides N.C."/>
            <person name="Woyke T."/>
        </authorList>
    </citation>
    <scope>NUCLEOTIDE SEQUENCE</scope>
    <source>
        <strain evidence="2">GVMAG-M-3300023184-186</strain>
    </source>
</reference>
<dbReference type="InterPro" id="IPR016112">
    <property type="entry name" value="VP_dsDNA_II"/>
</dbReference>
<evidence type="ECO:0000313" key="2">
    <source>
        <dbReference type="EMBL" id="QHT86512.1"/>
    </source>
</evidence>
<dbReference type="EMBL" id="MN740070">
    <property type="protein sequence ID" value="QHT86512.1"/>
    <property type="molecule type" value="Genomic_DNA"/>
</dbReference>
<dbReference type="SUPFAM" id="SSF49749">
    <property type="entry name" value="Group II dsDNA viruses VP"/>
    <property type="match status" value="2"/>
</dbReference>
<dbReference type="Gene3D" id="2.70.9.20">
    <property type="entry name" value="Major capsid protein Vp54"/>
    <property type="match status" value="1"/>
</dbReference>
<dbReference type="InterPro" id="IPR038519">
    <property type="entry name" value="MCP_C_sf"/>
</dbReference>
<accession>A0A6C0I135</accession>
<feature type="domain" description="Major capsid protein C-terminal" evidence="1">
    <location>
        <begin position="507"/>
        <end position="730"/>
    </location>
</feature>
<sequence length="736" mass="81993">MSAGGVFKIICNDGKADRMILATQLLNSRIKDIMVARKAAGKADFTPTLVDIERTHILYVNAHFKPYAAIGFEYNKVKPQSGSPALGNSILFSIPQFGDFFYDMVFHITLPAVHGTQVQFPTVVELIDQGDSANPRKNPFLQFVRRALTGSNVVSNMTSQYGGKLFNGTSEDKQLHCAIKYDFVDPFGNIFEKDSSTGLPINQEGIRNFVRYCEYPGNFLLRNVAFDVNGNPLDSYNTFASVMFEKYWVTTNKRTGYNRLIGQQVPIQGQGGLLSSSVIDPEYQQNLGLLGNQISPFERTVNNFSPNLLSNVPGTPSVQHTGKTVWTYLDPSEPKDIVNPKTYSGGQTDVSQSLLFFNNGPQTPKPVQSPLEMWIKLNFWFNNNVNLAVPSVAIPFGQRYINITLADTQSNSNGNLLFEVAGAYLKVTTIYDADSPTTFSGTNFSPNTTEIKYYPWSSESSYLNSKTGETNIPGITFPELSVNQLVVRDAISAELYINNIFVNPEIHDIYIKRIGFSLIRVFRQQFSNINGSSLSDILLSQLKWPIEYMFIALQPNWNTNTTQNANSWRDWHRMTKQINANPSATLLHNHHTELPSATPITGSQTSDVSRTQHSVTGDKYWLSVPTVDSLSLTSHGISIFDNFPSAFYNAYMPYNFGTLCMTTPEDLGVLFINFALFPGNYQPSGHINISRARETYVNPVSVYVSNTNGKVNFIAVAIAINFLLISDGSAVLRYST</sequence>
<dbReference type="GO" id="GO:0005198">
    <property type="term" value="F:structural molecule activity"/>
    <property type="evidence" value="ECO:0007669"/>
    <property type="project" value="InterPro"/>
</dbReference>
<dbReference type="Pfam" id="PF04451">
    <property type="entry name" value="Capsid_NCLDV"/>
    <property type="match status" value="1"/>
</dbReference>
<dbReference type="AlphaFoldDB" id="A0A6C0I135"/>